<reference evidence="10" key="1">
    <citation type="submission" date="2016-11" db="EMBL/GenBank/DDBJ databases">
        <authorList>
            <person name="Varghese N."/>
            <person name="Submissions S."/>
        </authorList>
    </citation>
    <scope>NUCLEOTIDE SEQUENCE [LARGE SCALE GENOMIC DNA]</scope>
    <source>
        <strain evidence="10">DSM 11792</strain>
    </source>
</reference>
<gene>
    <name evidence="5" type="primary">truB</name>
    <name evidence="9" type="ORF">SAMN02745218_00528</name>
</gene>
<comment type="function">
    <text evidence="5">Responsible for synthesis of pseudouridine from uracil-55 in the psi GC loop of transfer RNAs.</text>
</comment>
<evidence type="ECO:0000256" key="1">
    <source>
        <dbReference type="ARBA" id="ARBA00000385"/>
    </source>
</evidence>
<dbReference type="GO" id="GO:0031119">
    <property type="term" value="P:tRNA pseudouridine synthesis"/>
    <property type="evidence" value="ECO:0007669"/>
    <property type="project" value="UniProtKB-UniRule"/>
</dbReference>
<evidence type="ECO:0000259" key="7">
    <source>
        <dbReference type="Pfam" id="PF01509"/>
    </source>
</evidence>
<dbReference type="CDD" id="cd07953">
    <property type="entry name" value="PUA"/>
    <property type="match status" value="1"/>
</dbReference>
<evidence type="ECO:0000256" key="4">
    <source>
        <dbReference type="ARBA" id="ARBA00023235"/>
    </source>
</evidence>
<comment type="similarity">
    <text evidence="2 5">Belongs to the pseudouridine synthase TruB family. Type 1 subfamily.</text>
</comment>
<feature type="domain" description="PUA" evidence="6">
    <location>
        <begin position="239"/>
        <end position="293"/>
    </location>
</feature>
<evidence type="ECO:0000313" key="9">
    <source>
        <dbReference type="EMBL" id="SHE58503.1"/>
    </source>
</evidence>
<dbReference type="PANTHER" id="PTHR13767:SF2">
    <property type="entry name" value="PSEUDOURIDYLATE SYNTHASE TRUB1"/>
    <property type="match status" value="1"/>
</dbReference>
<dbReference type="InterPro" id="IPR002501">
    <property type="entry name" value="PsdUridine_synth_N"/>
</dbReference>
<dbReference type="SUPFAM" id="SSF88697">
    <property type="entry name" value="PUA domain-like"/>
    <property type="match status" value="1"/>
</dbReference>
<keyword evidence="4 5" id="KW-0413">Isomerase</keyword>
<dbReference type="GO" id="GO:1990481">
    <property type="term" value="P:mRNA pseudouridine synthesis"/>
    <property type="evidence" value="ECO:0007669"/>
    <property type="project" value="TreeGrafter"/>
</dbReference>
<feature type="domain" description="tRNA pseudouridylate synthase B C-terminal" evidence="8">
    <location>
        <begin position="176"/>
        <end position="220"/>
    </location>
</feature>
<keyword evidence="10" id="KW-1185">Reference proteome</keyword>
<dbReference type="PANTHER" id="PTHR13767">
    <property type="entry name" value="TRNA-PSEUDOURIDINE SYNTHASE"/>
    <property type="match status" value="1"/>
</dbReference>
<dbReference type="Pfam" id="PF01509">
    <property type="entry name" value="TruB_N"/>
    <property type="match status" value="1"/>
</dbReference>
<comment type="catalytic activity">
    <reaction evidence="1 5">
        <text>uridine(55) in tRNA = pseudouridine(55) in tRNA</text>
        <dbReference type="Rhea" id="RHEA:42532"/>
        <dbReference type="Rhea" id="RHEA-COMP:10101"/>
        <dbReference type="Rhea" id="RHEA-COMP:10102"/>
        <dbReference type="ChEBI" id="CHEBI:65314"/>
        <dbReference type="ChEBI" id="CHEBI:65315"/>
        <dbReference type="EC" id="5.4.99.25"/>
    </reaction>
</comment>
<dbReference type="GO" id="GO:0160148">
    <property type="term" value="F:tRNA pseudouridine(55) synthase activity"/>
    <property type="evidence" value="ECO:0007669"/>
    <property type="project" value="UniProtKB-EC"/>
</dbReference>
<dbReference type="PROSITE" id="PS50890">
    <property type="entry name" value="PUA"/>
    <property type="match status" value="1"/>
</dbReference>
<evidence type="ECO:0000256" key="3">
    <source>
        <dbReference type="ARBA" id="ARBA00022694"/>
    </source>
</evidence>
<evidence type="ECO:0000259" key="6">
    <source>
        <dbReference type="Pfam" id="PF01472"/>
    </source>
</evidence>
<dbReference type="NCBIfam" id="TIGR00431">
    <property type="entry name" value="TruB"/>
    <property type="match status" value="1"/>
</dbReference>
<dbReference type="AlphaFoldDB" id="A0A1M4UPI3"/>
<dbReference type="InterPro" id="IPR002478">
    <property type="entry name" value="PUA"/>
</dbReference>
<dbReference type="GO" id="GO:0003723">
    <property type="term" value="F:RNA binding"/>
    <property type="evidence" value="ECO:0007669"/>
    <property type="project" value="InterPro"/>
</dbReference>
<proteinExistence type="inferred from homology"/>
<dbReference type="InterPro" id="IPR014780">
    <property type="entry name" value="tRNA_psdUridine_synth_TruB"/>
</dbReference>
<dbReference type="EMBL" id="FQUW01000007">
    <property type="protein sequence ID" value="SHE58503.1"/>
    <property type="molecule type" value="Genomic_DNA"/>
</dbReference>
<accession>A0A1M4UPI3</accession>
<dbReference type="Proteomes" id="UP000184196">
    <property type="component" value="Unassembled WGS sequence"/>
</dbReference>
<sequence length="307" mass="33549">MDGILNILKPPGMTSHDVVDFIRRLLGGIKTGHTGTLDPGAAGVLPVCLGRATRVIQFLPNDKEYRVEIIFGLATSTGDTFGEVISRNSASSLTSEVLEEVLRAFVGEIAQVPPMTSAVRYRGKRLYELARQGIEVHREPRQVSIYSLRLVQLYGTGTPHPRALVDVACSAGTYIRTLCADIGHLLGCGASMSFLLRTRAGIFSLEEALTLEEVEELFREGRLSGKLVRLEQALEHFPAIYVRPGAVNSIKSGSPLYWPGVATAPEFLQEGQLVRLCTDRAVLAVARTVADSKRPGYYQFKPVRILA</sequence>
<dbReference type="Pfam" id="PF16198">
    <property type="entry name" value="TruB_C_2"/>
    <property type="match status" value="1"/>
</dbReference>
<dbReference type="Gene3D" id="2.30.130.10">
    <property type="entry name" value="PUA domain"/>
    <property type="match status" value="1"/>
</dbReference>
<evidence type="ECO:0000256" key="2">
    <source>
        <dbReference type="ARBA" id="ARBA00005642"/>
    </source>
</evidence>
<dbReference type="HAMAP" id="MF_01080">
    <property type="entry name" value="TruB_bact"/>
    <property type="match status" value="1"/>
</dbReference>
<dbReference type="Gene3D" id="3.30.2350.10">
    <property type="entry name" value="Pseudouridine synthase"/>
    <property type="match status" value="1"/>
</dbReference>
<protein>
    <recommendedName>
        <fullName evidence="5">tRNA pseudouridine synthase B</fullName>
        <ecNumber evidence="5">5.4.99.25</ecNumber>
    </recommendedName>
    <alternativeName>
        <fullName evidence="5">tRNA pseudouridine(55) synthase</fullName>
        <shortName evidence="5">Psi55 synthase</shortName>
    </alternativeName>
    <alternativeName>
        <fullName evidence="5">tRNA pseudouridylate synthase</fullName>
    </alternativeName>
    <alternativeName>
        <fullName evidence="5">tRNA-uridine isomerase</fullName>
    </alternativeName>
</protein>
<dbReference type="Pfam" id="PF01472">
    <property type="entry name" value="PUA"/>
    <property type="match status" value="1"/>
</dbReference>
<dbReference type="EC" id="5.4.99.25" evidence="5"/>
<organism evidence="9 10">
    <name type="scientific">Desulfofundulus australicus DSM 11792</name>
    <dbReference type="NCBI Taxonomy" id="1121425"/>
    <lineage>
        <taxon>Bacteria</taxon>
        <taxon>Bacillati</taxon>
        <taxon>Bacillota</taxon>
        <taxon>Clostridia</taxon>
        <taxon>Eubacteriales</taxon>
        <taxon>Peptococcaceae</taxon>
        <taxon>Desulfofundulus</taxon>
    </lineage>
</organism>
<dbReference type="InterPro" id="IPR036974">
    <property type="entry name" value="PUA_sf"/>
</dbReference>
<dbReference type="InterPro" id="IPR020103">
    <property type="entry name" value="PsdUridine_synth_cat_dom_sf"/>
</dbReference>
<dbReference type="SUPFAM" id="SSF55120">
    <property type="entry name" value="Pseudouridine synthase"/>
    <property type="match status" value="1"/>
</dbReference>
<dbReference type="CDD" id="cd02573">
    <property type="entry name" value="PseudoU_synth_EcTruB"/>
    <property type="match status" value="1"/>
</dbReference>
<evidence type="ECO:0000313" key="10">
    <source>
        <dbReference type="Proteomes" id="UP000184196"/>
    </source>
</evidence>
<feature type="domain" description="Pseudouridine synthase II N-terminal" evidence="7">
    <location>
        <begin position="23"/>
        <end position="175"/>
    </location>
</feature>
<evidence type="ECO:0000256" key="5">
    <source>
        <dbReference type="HAMAP-Rule" id="MF_01080"/>
    </source>
</evidence>
<feature type="active site" description="Nucleophile" evidence="5">
    <location>
        <position position="38"/>
    </location>
</feature>
<dbReference type="InterPro" id="IPR015947">
    <property type="entry name" value="PUA-like_sf"/>
</dbReference>
<evidence type="ECO:0000259" key="8">
    <source>
        <dbReference type="Pfam" id="PF16198"/>
    </source>
</evidence>
<dbReference type="InterPro" id="IPR032819">
    <property type="entry name" value="TruB_C"/>
</dbReference>
<keyword evidence="3 5" id="KW-0819">tRNA processing</keyword>
<dbReference type="RefSeq" id="WP_073162997.1">
    <property type="nucleotide sequence ID" value="NZ_FQUW01000007.1"/>
</dbReference>
<name>A0A1M4UPI3_9FIRM</name>
<dbReference type="OrthoDB" id="9802309at2"/>